<dbReference type="FunFam" id="3.30.860.10:FF:000001">
    <property type="entry name" value="30S ribosomal protein S19"/>
    <property type="match status" value="1"/>
</dbReference>
<organism evidence="9 10">
    <name type="scientific">Volvox reticuliferus</name>
    <dbReference type="NCBI Taxonomy" id="1737510"/>
    <lineage>
        <taxon>Eukaryota</taxon>
        <taxon>Viridiplantae</taxon>
        <taxon>Chlorophyta</taxon>
        <taxon>core chlorophytes</taxon>
        <taxon>Chlorophyceae</taxon>
        <taxon>CS clade</taxon>
        <taxon>Chlamydomonadales</taxon>
        <taxon>Volvocaceae</taxon>
        <taxon>Volvox</taxon>
    </lineage>
</organism>
<evidence type="ECO:0000313" key="10">
    <source>
        <dbReference type="Proteomes" id="UP000747110"/>
    </source>
</evidence>
<dbReference type="InterPro" id="IPR005732">
    <property type="entry name" value="Ribosomal_uS19_bac-type"/>
</dbReference>
<sequence length="117" mass="13010">MPRSIWKGPYVAVSLLQDVVNLARKHPEWWSKGRFLGQKAPEVISTYSRASTILPDFLACRFGVHNGKSFINVEVQEAMVGHRLGEFAPTKVLPKHKAKESTSVVKKKINPKTGKAG</sequence>
<dbReference type="InterPro" id="IPR023575">
    <property type="entry name" value="Ribosomal_uS19_SF"/>
</dbReference>
<dbReference type="OrthoDB" id="2043at2759"/>
<dbReference type="PANTHER" id="PTHR11880">
    <property type="entry name" value="RIBOSOMAL PROTEIN S19P FAMILY MEMBER"/>
    <property type="match status" value="1"/>
</dbReference>
<dbReference type="GO" id="GO:0000028">
    <property type="term" value="P:ribosomal small subunit assembly"/>
    <property type="evidence" value="ECO:0007669"/>
    <property type="project" value="TreeGrafter"/>
</dbReference>
<dbReference type="PANTHER" id="PTHR11880:SF8">
    <property type="entry name" value="SMALL RIBOSOMAL SUBUNIT PROTEIN US19M"/>
    <property type="match status" value="1"/>
</dbReference>
<dbReference type="Proteomes" id="UP000747110">
    <property type="component" value="Unassembled WGS sequence"/>
</dbReference>
<evidence type="ECO:0000313" key="9">
    <source>
        <dbReference type="EMBL" id="GIL79565.1"/>
    </source>
</evidence>
<keyword evidence="4 7" id="KW-0689">Ribosomal protein</keyword>
<evidence type="ECO:0000256" key="5">
    <source>
        <dbReference type="ARBA" id="ARBA00023274"/>
    </source>
</evidence>
<comment type="similarity">
    <text evidence="1 7">Belongs to the universal ribosomal protein uS19 family.</text>
</comment>
<keyword evidence="2" id="KW-0699">rRNA-binding</keyword>
<dbReference type="PROSITE" id="PS00323">
    <property type="entry name" value="RIBOSOMAL_S19"/>
    <property type="match status" value="1"/>
</dbReference>
<evidence type="ECO:0000256" key="3">
    <source>
        <dbReference type="ARBA" id="ARBA00022884"/>
    </source>
</evidence>
<proteinExistence type="inferred from homology"/>
<dbReference type="HAMAP" id="MF_00531">
    <property type="entry name" value="Ribosomal_uS19"/>
    <property type="match status" value="1"/>
</dbReference>
<keyword evidence="3" id="KW-0694">RNA-binding</keyword>
<reference evidence="9" key="1">
    <citation type="journal article" date="2021" name="Proc. Natl. Acad. Sci. U.S.A.">
        <title>Three genomes in the algal genus Volvox reveal the fate of a haploid sex-determining region after a transition to homothallism.</title>
        <authorList>
            <person name="Yamamoto K."/>
            <person name="Hamaji T."/>
            <person name="Kawai-Toyooka H."/>
            <person name="Matsuzaki R."/>
            <person name="Takahashi F."/>
            <person name="Nishimura Y."/>
            <person name="Kawachi M."/>
            <person name="Noguchi H."/>
            <person name="Minakuchi Y."/>
            <person name="Umen J.G."/>
            <person name="Toyoda A."/>
            <person name="Nozaki H."/>
        </authorList>
    </citation>
    <scope>NUCLEOTIDE SEQUENCE</scope>
    <source>
        <strain evidence="9">NIES-3786</strain>
    </source>
</reference>
<evidence type="ECO:0000256" key="8">
    <source>
        <dbReference type="SAM" id="MobiDB-lite"/>
    </source>
</evidence>
<evidence type="ECO:0000256" key="7">
    <source>
        <dbReference type="RuleBase" id="RU003485"/>
    </source>
</evidence>
<dbReference type="EMBL" id="BNCP01000016">
    <property type="protein sequence ID" value="GIL79565.1"/>
    <property type="molecule type" value="Genomic_DNA"/>
</dbReference>
<evidence type="ECO:0000256" key="6">
    <source>
        <dbReference type="ARBA" id="ARBA00035253"/>
    </source>
</evidence>
<dbReference type="InterPro" id="IPR020934">
    <property type="entry name" value="Ribosomal_uS19_CS"/>
</dbReference>
<dbReference type="PRINTS" id="PR00975">
    <property type="entry name" value="RIBOSOMALS19"/>
</dbReference>
<accession>A0A8J4CES0</accession>
<keyword evidence="5 7" id="KW-0687">Ribonucleoprotein</keyword>
<comment type="caution">
    <text evidence="9">The sequence shown here is derived from an EMBL/GenBank/DDBJ whole genome shotgun (WGS) entry which is preliminary data.</text>
</comment>
<dbReference type="InterPro" id="IPR002222">
    <property type="entry name" value="Ribosomal_uS19"/>
</dbReference>
<dbReference type="PIRSF" id="PIRSF002144">
    <property type="entry name" value="Ribosomal_S19"/>
    <property type="match status" value="1"/>
</dbReference>
<evidence type="ECO:0000256" key="4">
    <source>
        <dbReference type="ARBA" id="ARBA00022980"/>
    </source>
</evidence>
<dbReference type="Pfam" id="PF00203">
    <property type="entry name" value="Ribosomal_S19"/>
    <property type="match status" value="1"/>
</dbReference>
<feature type="region of interest" description="Disordered" evidence="8">
    <location>
        <begin position="98"/>
        <end position="117"/>
    </location>
</feature>
<name>A0A8J4CES0_9CHLO</name>
<dbReference type="GO" id="GO:0019843">
    <property type="term" value="F:rRNA binding"/>
    <property type="evidence" value="ECO:0007669"/>
    <property type="project" value="UniProtKB-KW"/>
</dbReference>
<dbReference type="GO" id="GO:0005763">
    <property type="term" value="C:mitochondrial small ribosomal subunit"/>
    <property type="evidence" value="ECO:0007669"/>
    <property type="project" value="TreeGrafter"/>
</dbReference>
<keyword evidence="10" id="KW-1185">Reference proteome</keyword>
<dbReference type="NCBIfam" id="TIGR01050">
    <property type="entry name" value="rpsS_bact"/>
    <property type="match status" value="1"/>
</dbReference>
<evidence type="ECO:0000256" key="2">
    <source>
        <dbReference type="ARBA" id="ARBA00022730"/>
    </source>
</evidence>
<gene>
    <name evidence="9" type="ORF">Vretifemale_8893</name>
</gene>
<evidence type="ECO:0000256" key="1">
    <source>
        <dbReference type="ARBA" id="ARBA00007345"/>
    </source>
</evidence>
<dbReference type="Gene3D" id="3.30.860.10">
    <property type="entry name" value="30s Ribosomal Protein S19, Chain A"/>
    <property type="match status" value="1"/>
</dbReference>
<dbReference type="GO" id="GO:0003735">
    <property type="term" value="F:structural constituent of ribosome"/>
    <property type="evidence" value="ECO:0007669"/>
    <property type="project" value="InterPro"/>
</dbReference>
<protein>
    <recommendedName>
        <fullName evidence="6">Small ribosomal subunit protein uS19c</fullName>
    </recommendedName>
</protein>
<dbReference type="GO" id="GO:0006412">
    <property type="term" value="P:translation"/>
    <property type="evidence" value="ECO:0007669"/>
    <property type="project" value="InterPro"/>
</dbReference>
<dbReference type="AlphaFoldDB" id="A0A8J4CES0"/>
<dbReference type="SUPFAM" id="SSF54570">
    <property type="entry name" value="Ribosomal protein S19"/>
    <property type="match status" value="1"/>
</dbReference>